<name>A0AA40ECB1_9PEZI</name>
<evidence type="ECO:0000313" key="2">
    <source>
        <dbReference type="EMBL" id="KAK0732156.1"/>
    </source>
</evidence>
<evidence type="ECO:0000313" key="3">
    <source>
        <dbReference type="Proteomes" id="UP001172102"/>
    </source>
</evidence>
<reference evidence="2" key="1">
    <citation type="submission" date="2023-06" db="EMBL/GenBank/DDBJ databases">
        <title>Genome-scale phylogeny and comparative genomics of the fungal order Sordariales.</title>
        <authorList>
            <consortium name="Lawrence Berkeley National Laboratory"/>
            <person name="Hensen N."/>
            <person name="Bonometti L."/>
            <person name="Westerberg I."/>
            <person name="Brannstrom I.O."/>
            <person name="Guillou S."/>
            <person name="Cros-Aarteil S."/>
            <person name="Calhoun S."/>
            <person name="Haridas S."/>
            <person name="Kuo A."/>
            <person name="Mondo S."/>
            <person name="Pangilinan J."/>
            <person name="Riley R."/>
            <person name="Labutti K."/>
            <person name="Andreopoulos B."/>
            <person name="Lipzen A."/>
            <person name="Chen C."/>
            <person name="Yanf M."/>
            <person name="Daum C."/>
            <person name="Ng V."/>
            <person name="Clum A."/>
            <person name="Steindorff A."/>
            <person name="Ohm R."/>
            <person name="Martin F."/>
            <person name="Silar P."/>
            <person name="Natvig D."/>
            <person name="Lalanne C."/>
            <person name="Gautier V."/>
            <person name="Ament-Velasquez S.L."/>
            <person name="Kruys A."/>
            <person name="Hutchinson M.I."/>
            <person name="Powell A.J."/>
            <person name="Barry K."/>
            <person name="Miller A.N."/>
            <person name="Grigoriev I.V."/>
            <person name="Debuchy R."/>
            <person name="Gladieux P."/>
            <person name="Thoren M.H."/>
            <person name="Johannesson H."/>
        </authorList>
    </citation>
    <scope>NUCLEOTIDE SEQUENCE</scope>
    <source>
        <strain evidence="2">SMH4607-1</strain>
    </source>
</reference>
<keyword evidence="1" id="KW-0472">Membrane</keyword>
<protein>
    <submittedName>
        <fullName evidence="2">Uncharacterized protein</fullName>
    </submittedName>
</protein>
<feature type="transmembrane region" description="Helical" evidence="1">
    <location>
        <begin position="291"/>
        <end position="310"/>
    </location>
</feature>
<evidence type="ECO:0000256" key="1">
    <source>
        <dbReference type="SAM" id="Phobius"/>
    </source>
</evidence>
<comment type="caution">
    <text evidence="2">The sequence shown here is derived from an EMBL/GenBank/DDBJ whole genome shotgun (WGS) entry which is preliminary data.</text>
</comment>
<accession>A0AA40ECB1</accession>
<keyword evidence="1" id="KW-1133">Transmembrane helix</keyword>
<proteinExistence type="predicted"/>
<organism evidence="2 3">
    <name type="scientific">Lasiosphaeris hirsuta</name>
    <dbReference type="NCBI Taxonomy" id="260670"/>
    <lineage>
        <taxon>Eukaryota</taxon>
        <taxon>Fungi</taxon>
        <taxon>Dikarya</taxon>
        <taxon>Ascomycota</taxon>
        <taxon>Pezizomycotina</taxon>
        <taxon>Sordariomycetes</taxon>
        <taxon>Sordariomycetidae</taxon>
        <taxon>Sordariales</taxon>
        <taxon>Lasiosphaeriaceae</taxon>
        <taxon>Lasiosphaeris</taxon>
    </lineage>
</organism>
<dbReference type="Proteomes" id="UP001172102">
    <property type="component" value="Unassembled WGS sequence"/>
</dbReference>
<gene>
    <name evidence="2" type="ORF">B0H67DRAFT_525736</name>
</gene>
<feature type="transmembrane region" description="Helical" evidence="1">
    <location>
        <begin position="258"/>
        <end position="279"/>
    </location>
</feature>
<keyword evidence="1" id="KW-0812">Transmembrane</keyword>
<dbReference type="EMBL" id="JAUKUA010000001">
    <property type="protein sequence ID" value="KAK0732156.1"/>
    <property type="molecule type" value="Genomic_DNA"/>
</dbReference>
<sequence length="365" mass="41698">MSYASSSEGGSLVLKDPNVYEDRASLWNAHTWERPEDVEAVLHKSRAYHYGCHTLAPLSYPQVSSRGAQDQTKTESCQERNLVSPLDELVYHWTRLAPKDLIAETNKKSSNAAYYLVKHVAQHWVNLLELINCTVAKGEYFSDDYQAKIDDTLSGQEWKAELIRINQITNDINYMRRQMNHFWRAMMLNLERLGVQLGCEQVDKNVSLALRGAQMDFLTIHTRMQPLRQRVEHMTAIANDLANLRASFKGIYDGEFSLRLAIFASIVFPLILVASILSMGEDFLPGKSKFWIFWVSSVPFVVAFAVGLVYGGRLDRGVVRDVKSVMQNGNKRKTGEQCKQEGAKTRKNWKQLLRRRRPLGRPSPC</sequence>
<keyword evidence="3" id="KW-1185">Reference proteome</keyword>
<dbReference type="AlphaFoldDB" id="A0AA40ECB1"/>